<feature type="region of interest" description="Disordered" evidence="1">
    <location>
        <begin position="70"/>
        <end position="99"/>
    </location>
</feature>
<dbReference type="EMBL" id="ML987202">
    <property type="protein sequence ID" value="KAF2244680.1"/>
    <property type="molecule type" value="Genomic_DNA"/>
</dbReference>
<dbReference type="RefSeq" id="XP_033679684.1">
    <property type="nucleotide sequence ID" value="XM_033829795.1"/>
</dbReference>
<organism evidence="2 3">
    <name type="scientific">Trematosphaeria pertusa</name>
    <dbReference type="NCBI Taxonomy" id="390896"/>
    <lineage>
        <taxon>Eukaryota</taxon>
        <taxon>Fungi</taxon>
        <taxon>Dikarya</taxon>
        <taxon>Ascomycota</taxon>
        <taxon>Pezizomycotina</taxon>
        <taxon>Dothideomycetes</taxon>
        <taxon>Pleosporomycetidae</taxon>
        <taxon>Pleosporales</taxon>
        <taxon>Massarineae</taxon>
        <taxon>Trematosphaeriaceae</taxon>
        <taxon>Trematosphaeria</taxon>
    </lineage>
</organism>
<name>A0A6A6I521_9PLEO</name>
<evidence type="ECO:0000256" key="1">
    <source>
        <dbReference type="SAM" id="MobiDB-lite"/>
    </source>
</evidence>
<dbReference type="GeneID" id="54583125"/>
<dbReference type="AlphaFoldDB" id="A0A6A6I521"/>
<accession>A0A6A6I521</accession>
<dbReference type="Proteomes" id="UP000800094">
    <property type="component" value="Unassembled WGS sequence"/>
</dbReference>
<sequence length="147" mass="15955">MQTSDTEIIGINGVGETDIDSGVPVNTLSEAPEPAEQIYRAEGNDVGSTVADTIDLSRAAAAAINTSDFSAKNTQLGSESSVVEPEGSPDQHRELPNTVSPQAQRLLTKYRSWRRIAVLGTTRICLRILQRTLLMTLPISFQQSYHV</sequence>
<evidence type="ECO:0000313" key="2">
    <source>
        <dbReference type="EMBL" id="KAF2244680.1"/>
    </source>
</evidence>
<feature type="compositionally biased region" description="Low complexity" evidence="1">
    <location>
        <begin position="77"/>
        <end position="88"/>
    </location>
</feature>
<gene>
    <name evidence="2" type="ORF">BU26DRAFT_522478</name>
</gene>
<evidence type="ECO:0000313" key="3">
    <source>
        <dbReference type="Proteomes" id="UP000800094"/>
    </source>
</evidence>
<proteinExistence type="predicted"/>
<reference evidence="2" key="1">
    <citation type="journal article" date="2020" name="Stud. Mycol.">
        <title>101 Dothideomycetes genomes: a test case for predicting lifestyles and emergence of pathogens.</title>
        <authorList>
            <person name="Haridas S."/>
            <person name="Albert R."/>
            <person name="Binder M."/>
            <person name="Bloem J."/>
            <person name="Labutti K."/>
            <person name="Salamov A."/>
            <person name="Andreopoulos B."/>
            <person name="Baker S."/>
            <person name="Barry K."/>
            <person name="Bills G."/>
            <person name="Bluhm B."/>
            <person name="Cannon C."/>
            <person name="Castanera R."/>
            <person name="Culley D."/>
            <person name="Daum C."/>
            <person name="Ezra D."/>
            <person name="Gonzalez J."/>
            <person name="Henrissat B."/>
            <person name="Kuo A."/>
            <person name="Liang C."/>
            <person name="Lipzen A."/>
            <person name="Lutzoni F."/>
            <person name="Magnuson J."/>
            <person name="Mondo S."/>
            <person name="Nolan M."/>
            <person name="Ohm R."/>
            <person name="Pangilinan J."/>
            <person name="Park H.-J."/>
            <person name="Ramirez L."/>
            <person name="Alfaro M."/>
            <person name="Sun H."/>
            <person name="Tritt A."/>
            <person name="Yoshinaga Y."/>
            <person name="Zwiers L.-H."/>
            <person name="Turgeon B."/>
            <person name="Goodwin S."/>
            <person name="Spatafora J."/>
            <person name="Crous P."/>
            <person name="Grigoriev I."/>
        </authorList>
    </citation>
    <scope>NUCLEOTIDE SEQUENCE</scope>
    <source>
        <strain evidence="2">CBS 122368</strain>
    </source>
</reference>
<keyword evidence="3" id="KW-1185">Reference proteome</keyword>
<protein>
    <submittedName>
        <fullName evidence="2">Uncharacterized protein</fullName>
    </submittedName>
</protein>